<gene>
    <name evidence="5" type="ORF">K8V79_01690</name>
</gene>
<dbReference type="Proteomes" id="UP000787156">
    <property type="component" value="Unassembled WGS sequence"/>
</dbReference>
<sequence length="287" mass="32964">MLSPLVSVMMPAYNAESTITLAIKSLQYQTYSNWECIIVNDGSTDNTLNILNELSFREPRLRVFSFDQNKGRGVARQFALEKCQGDLIAMLDADDWYYHDKLEKQLDFFQQHPEVDLVSCGMVIQKGDQCVGVRGGGEEKIALFAKPEPVPVPHASSMFRANVANGQEYDLNFKLGQDMDFLRRIMLGKKYAKLNYAGYVYDEYISNNPQKIAQSYQFSAKGYLKFLSRYPSIAMKYAVLEYIKLIRLKIYTKTIGFDALLEKRSQYATALQKDEFLKNLEMLKQYG</sequence>
<evidence type="ECO:0000256" key="1">
    <source>
        <dbReference type="ARBA" id="ARBA00006739"/>
    </source>
</evidence>
<keyword evidence="3" id="KW-0808">Transferase</keyword>
<keyword evidence="2" id="KW-0328">Glycosyltransferase</keyword>
<name>A0A9D2UQQ9_ACILW</name>
<dbReference type="CDD" id="cd00761">
    <property type="entry name" value="Glyco_tranf_GTA_type"/>
    <property type="match status" value="1"/>
</dbReference>
<dbReference type="PANTHER" id="PTHR43685:SF5">
    <property type="entry name" value="GLYCOSYLTRANSFERASE EPSE-RELATED"/>
    <property type="match status" value="1"/>
</dbReference>
<accession>A0A9D2UQQ9</accession>
<dbReference type="PANTHER" id="PTHR43685">
    <property type="entry name" value="GLYCOSYLTRANSFERASE"/>
    <property type="match status" value="1"/>
</dbReference>
<proteinExistence type="inferred from homology"/>
<protein>
    <submittedName>
        <fullName evidence="5">Glycosyltransferase</fullName>
    </submittedName>
</protein>
<evidence type="ECO:0000256" key="3">
    <source>
        <dbReference type="ARBA" id="ARBA00022679"/>
    </source>
</evidence>
<comment type="similarity">
    <text evidence="1">Belongs to the glycosyltransferase 2 family.</text>
</comment>
<evidence type="ECO:0000313" key="6">
    <source>
        <dbReference type="Proteomes" id="UP000787156"/>
    </source>
</evidence>
<reference evidence="5" key="2">
    <citation type="submission" date="2021-09" db="EMBL/GenBank/DDBJ databases">
        <authorList>
            <person name="Gilroy R."/>
        </authorList>
    </citation>
    <scope>NUCLEOTIDE SEQUENCE</scope>
    <source>
        <strain evidence="5">CHK135-1449</strain>
    </source>
</reference>
<dbReference type="AlphaFoldDB" id="A0A9D2UQQ9"/>
<comment type="caution">
    <text evidence="5">The sequence shown here is derived from an EMBL/GenBank/DDBJ whole genome shotgun (WGS) entry which is preliminary data.</text>
</comment>
<evidence type="ECO:0000259" key="4">
    <source>
        <dbReference type="Pfam" id="PF00535"/>
    </source>
</evidence>
<evidence type="ECO:0000256" key="2">
    <source>
        <dbReference type="ARBA" id="ARBA00022676"/>
    </source>
</evidence>
<dbReference type="InterPro" id="IPR001173">
    <property type="entry name" value="Glyco_trans_2-like"/>
</dbReference>
<evidence type="ECO:0000313" key="5">
    <source>
        <dbReference type="EMBL" id="HJF26965.1"/>
    </source>
</evidence>
<dbReference type="InterPro" id="IPR050834">
    <property type="entry name" value="Glycosyltransf_2"/>
</dbReference>
<dbReference type="EMBL" id="DYWX01000019">
    <property type="protein sequence ID" value="HJF26965.1"/>
    <property type="molecule type" value="Genomic_DNA"/>
</dbReference>
<reference evidence="5" key="1">
    <citation type="journal article" date="2021" name="PeerJ">
        <title>Extensive microbial diversity within the chicken gut microbiome revealed by metagenomics and culture.</title>
        <authorList>
            <person name="Gilroy R."/>
            <person name="Ravi A."/>
            <person name="Getino M."/>
            <person name="Pursley I."/>
            <person name="Horton D.L."/>
            <person name="Alikhan N.F."/>
            <person name="Baker D."/>
            <person name="Gharbi K."/>
            <person name="Hall N."/>
            <person name="Watson M."/>
            <person name="Adriaenssens E.M."/>
            <person name="Foster-Nyarko E."/>
            <person name="Jarju S."/>
            <person name="Secka A."/>
            <person name="Antonio M."/>
            <person name="Oren A."/>
            <person name="Chaudhuri R.R."/>
            <person name="La Ragione R."/>
            <person name="Hildebrand F."/>
            <person name="Pallen M.J."/>
        </authorList>
    </citation>
    <scope>NUCLEOTIDE SEQUENCE</scope>
    <source>
        <strain evidence="5">CHK135-1449</strain>
    </source>
</reference>
<dbReference type="InterPro" id="IPR029044">
    <property type="entry name" value="Nucleotide-diphossugar_trans"/>
</dbReference>
<organism evidence="5 6">
    <name type="scientific">Acinetobacter lwoffii</name>
    <dbReference type="NCBI Taxonomy" id="28090"/>
    <lineage>
        <taxon>Bacteria</taxon>
        <taxon>Pseudomonadati</taxon>
        <taxon>Pseudomonadota</taxon>
        <taxon>Gammaproteobacteria</taxon>
        <taxon>Moraxellales</taxon>
        <taxon>Moraxellaceae</taxon>
        <taxon>Acinetobacter</taxon>
    </lineage>
</organism>
<dbReference type="SUPFAM" id="SSF53448">
    <property type="entry name" value="Nucleotide-diphospho-sugar transferases"/>
    <property type="match status" value="1"/>
</dbReference>
<dbReference type="Gene3D" id="3.90.550.10">
    <property type="entry name" value="Spore Coat Polysaccharide Biosynthesis Protein SpsA, Chain A"/>
    <property type="match status" value="1"/>
</dbReference>
<feature type="domain" description="Glycosyltransferase 2-like" evidence="4">
    <location>
        <begin position="7"/>
        <end position="130"/>
    </location>
</feature>
<dbReference type="GO" id="GO:0016757">
    <property type="term" value="F:glycosyltransferase activity"/>
    <property type="evidence" value="ECO:0007669"/>
    <property type="project" value="UniProtKB-KW"/>
</dbReference>
<dbReference type="Pfam" id="PF00535">
    <property type="entry name" value="Glycos_transf_2"/>
    <property type="match status" value="1"/>
</dbReference>